<organism evidence="2 3">
    <name type="scientific">Gigaspora margarita</name>
    <dbReference type="NCBI Taxonomy" id="4874"/>
    <lineage>
        <taxon>Eukaryota</taxon>
        <taxon>Fungi</taxon>
        <taxon>Fungi incertae sedis</taxon>
        <taxon>Mucoromycota</taxon>
        <taxon>Glomeromycotina</taxon>
        <taxon>Glomeromycetes</taxon>
        <taxon>Diversisporales</taxon>
        <taxon>Gigasporaceae</taxon>
        <taxon>Gigaspora</taxon>
    </lineage>
</organism>
<keyword evidence="3" id="KW-1185">Reference proteome</keyword>
<dbReference type="Pfam" id="PF03108">
    <property type="entry name" value="DBD_Tnp_Mut"/>
    <property type="match status" value="1"/>
</dbReference>
<evidence type="ECO:0000313" key="2">
    <source>
        <dbReference type="EMBL" id="KAF0511705.1"/>
    </source>
</evidence>
<reference evidence="2 3" key="1">
    <citation type="journal article" date="2019" name="Environ. Microbiol.">
        <title>At the nexus of three kingdoms: the genome of the mycorrhizal fungus Gigaspora margarita provides insights into plant, endobacterial and fungal interactions.</title>
        <authorList>
            <person name="Venice F."/>
            <person name="Ghignone S."/>
            <person name="Salvioli di Fossalunga A."/>
            <person name="Amselem J."/>
            <person name="Novero M."/>
            <person name="Xianan X."/>
            <person name="Sedzielewska Toro K."/>
            <person name="Morin E."/>
            <person name="Lipzen A."/>
            <person name="Grigoriev I.V."/>
            <person name="Henrissat B."/>
            <person name="Martin F.M."/>
            <person name="Bonfante P."/>
        </authorList>
    </citation>
    <scope>NUCLEOTIDE SEQUENCE [LARGE SCALE GENOMIC DNA]</scope>
    <source>
        <strain evidence="2 3">BEG34</strain>
    </source>
</reference>
<dbReference type="Proteomes" id="UP000439903">
    <property type="component" value="Unassembled WGS sequence"/>
</dbReference>
<comment type="caution">
    <text evidence="2">The sequence shown here is derived from an EMBL/GenBank/DDBJ whole genome shotgun (WGS) entry which is preliminary data.</text>
</comment>
<accession>A0A8H4ALW1</accession>
<evidence type="ECO:0000259" key="1">
    <source>
        <dbReference type="Pfam" id="PF03108"/>
    </source>
</evidence>
<protein>
    <recommendedName>
        <fullName evidence="1">Transposase MuDR plant domain-containing protein</fullName>
    </recommendedName>
</protein>
<feature type="domain" description="Transposase MuDR plant" evidence="1">
    <location>
        <begin position="6"/>
        <end position="70"/>
    </location>
</feature>
<dbReference type="AlphaFoldDB" id="A0A8H4ALW1"/>
<evidence type="ECO:0000313" key="3">
    <source>
        <dbReference type="Proteomes" id="UP000439903"/>
    </source>
</evidence>
<dbReference type="EMBL" id="WTPW01000436">
    <property type="protein sequence ID" value="KAF0511705.1"/>
    <property type="molecule type" value="Genomic_DNA"/>
</dbReference>
<proteinExistence type="predicted"/>
<dbReference type="OrthoDB" id="2401587at2759"/>
<name>A0A8H4ALW1_GIGMA</name>
<dbReference type="InterPro" id="IPR004332">
    <property type="entry name" value="Transposase_MuDR"/>
</dbReference>
<gene>
    <name evidence="2" type="ORF">F8M41_018227</name>
</gene>
<sequence>MSNSMLQVSMKFPDIESVCSALDNYSVETSSPYKFRTNKSNKLLVVCPIYEADEASTCPFTVSANKHKDSYIHIIRLIQHDQNCKTFSETFKARGLYLVKFYRVHQELVKIFFG</sequence>